<dbReference type="EMBL" id="MRZV01000713">
    <property type="protein sequence ID" value="PIK45460.1"/>
    <property type="molecule type" value="Genomic_DNA"/>
</dbReference>
<keyword evidence="2" id="KW-1185">Reference proteome</keyword>
<proteinExistence type="predicted"/>
<protein>
    <recommendedName>
        <fullName evidence="3">RNA-directed DNA polymerase from mobile element jockey-like</fullName>
    </recommendedName>
</protein>
<evidence type="ECO:0000313" key="2">
    <source>
        <dbReference type="Proteomes" id="UP000230750"/>
    </source>
</evidence>
<dbReference type="STRING" id="307972.A0A2G8KBV1"/>
<dbReference type="Proteomes" id="UP000230750">
    <property type="component" value="Unassembled WGS sequence"/>
</dbReference>
<dbReference type="PANTHER" id="PTHR33332">
    <property type="entry name" value="REVERSE TRANSCRIPTASE DOMAIN-CONTAINING PROTEIN"/>
    <property type="match status" value="1"/>
</dbReference>
<accession>A0A2G8KBV1</accession>
<organism evidence="1 2">
    <name type="scientific">Stichopus japonicus</name>
    <name type="common">Sea cucumber</name>
    <dbReference type="NCBI Taxonomy" id="307972"/>
    <lineage>
        <taxon>Eukaryota</taxon>
        <taxon>Metazoa</taxon>
        <taxon>Echinodermata</taxon>
        <taxon>Eleutherozoa</taxon>
        <taxon>Echinozoa</taxon>
        <taxon>Holothuroidea</taxon>
        <taxon>Aspidochirotacea</taxon>
        <taxon>Aspidochirotida</taxon>
        <taxon>Stichopodidae</taxon>
        <taxon>Apostichopus</taxon>
    </lineage>
</organism>
<sequence>MSEKLLETLHFHYSKIRHFLDNSSTERLVHAFVTSRLDYCNSLFYGLPARDLGRLQLVQNAAARLVTKIKRYDHQHITPVLRDLHWLPIRDRVVFKVSLLTYKALNNQGPTYISELLLPYTPPRLLRSASLSLLEPPKNTNTSFYGHRAFAAAAPDIWNKLPVDIRTAPSVTVFKSRLKTYLFNNDIS</sequence>
<gene>
    <name evidence="1" type="ORF">BSL78_17692</name>
</gene>
<evidence type="ECO:0000313" key="1">
    <source>
        <dbReference type="EMBL" id="PIK45460.1"/>
    </source>
</evidence>
<dbReference type="AlphaFoldDB" id="A0A2G8KBV1"/>
<dbReference type="OrthoDB" id="10047558at2759"/>
<name>A0A2G8KBV1_STIJA</name>
<comment type="caution">
    <text evidence="1">The sequence shown here is derived from an EMBL/GenBank/DDBJ whole genome shotgun (WGS) entry which is preliminary data.</text>
</comment>
<reference evidence="1 2" key="1">
    <citation type="journal article" date="2017" name="PLoS Biol.">
        <title>The sea cucumber genome provides insights into morphological evolution and visceral regeneration.</title>
        <authorList>
            <person name="Zhang X."/>
            <person name="Sun L."/>
            <person name="Yuan J."/>
            <person name="Sun Y."/>
            <person name="Gao Y."/>
            <person name="Zhang L."/>
            <person name="Li S."/>
            <person name="Dai H."/>
            <person name="Hamel J.F."/>
            <person name="Liu C."/>
            <person name="Yu Y."/>
            <person name="Liu S."/>
            <person name="Lin W."/>
            <person name="Guo K."/>
            <person name="Jin S."/>
            <person name="Xu P."/>
            <person name="Storey K.B."/>
            <person name="Huan P."/>
            <person name="Zhang T."/>
            <person name="Zhou Y."/>
            <person name="Zhang J."/>
            <person name="Lin C."/>
            <person name="Li X."/>
            <person name="Xing L."/>
            <person name="Huo D."/>
            <person name="Sun M."/>
            <person name="Wang L."/>
            <person name="Mercier A."/>
            <person name="Li F."/>
            <person name="Yang H."/>
            <person name="Xiang J."/>
        </authorList>
    </citation>
    <scope>NUCLEOTIDE SEQUENCE [LARGE SCALE GENOMIC DNA]</scope>
    <source>
        <strain evidence="1">Shaxun</strain>
        <tissue evidence="1">Muscle</tissue>
    </source>
</reference>
<evidence type="ECO:0008006" key="3">
    <source>
        <dbReference type="Google" id="ProtNLM"/>
    </source>
</evidence>